<reference evidence="1 2" key="1">
    <citation type="submission" date="2019-03" db="EMBL/GenBank/DDBJ databases">
        <title>Single cell metagenomics reveals metabolic interactions within the superorganism composed of flagellate Streblomastix strix and complex community of Bacteroidetes bacteria on its surface.</title>
        <authorList>
            <person name="Treitli S.C."/>
            <person name="Kolisko M."/>
            <person name="Husnik F."/>
            <person name="Keeling P."/>
            <person name="Hampl V."/>
        </authorList>
    </citation>
    <scope>NUCLEOTIDE SEQUENCE [LARGE SCALE GENOMIC DNA]</scope>
    <source>
        <strain evidence="1">ST1C</strain>
    </source>
</reference>
<protein>
    <submittedName>
        <fullName evidence="1">Uncharacterized protein</fullName>
    </submittedName>
</protein>
<feature type="non-terminal residue" evidence="1">
    <location>
        <position position="1"/>
    </location>
</feature>
<organism evidence="1 2">
    <name type="scientific">Streblomastix strix</name>
    <dbReference type="NCBI Taxonomy" id="222440"/>
    <lineage>
        <taxon>Eukaryota</taxon>
        <taxon>Metamonada</taxon>
        <taxon>Preaxostyla</taxon>
        <taxon>Oxymonadida</taxon>
        <taxon>Streblomastigidae</taxon>
        <taxon>Streblomastix</taxon>
    </lineage>
</organism>
<comment type="caution">
    <text evidence="1">The sequence shown here is derived from an EMBL/GenBank/DDBJ whole genome shotgun (WGS) entry which is preliminary data.</text>
</comment>
<feature type="non-terminal residue" evidence="1">
    <location>
        <position position="462"/>
    </location>
</feature>
<evidence type="ECO:0000313" key="2">
    <source>
        <dbReference type="Proteomes" id="UP000324800"/>
    </source>
</evidence>
<dbReference type="EMBL" id="SNRW01016847">
    <property type="protein sequence ID" value="KAA6368944.1"/>
    <property type="molecule type" value="Genomic_DNA"/>
</dbReference>
<dbReference type="Proteomes" id="UP000324800">
    <property type="component" value="Unassembled WGS sequence"/>
</dbReference>
<dbReference type="Gene3D" id="3.40.50.300">
    <property type="entry name" value="P-loop containing nucleotide triphosphate hydrolases"/>
    <property type="match status" value="1"/>
</dbReference>
<dbReference type="InterPro" id="IPR027417">
    <property type="entry name" value="P-loop_NTPase"/>
</dbReference>
<accession>A0A5J4UFD2</accession>
<dbReference type="AlphaFoldDB" id="A0A5J4UFD2"/>
<name>A0A5J4UFD2_9EUKA</name>
<evidence type="ECO:0000313" key="1">
    <source>
        <dbReference type="EMBL" id="KAA6368944.1"/>
    </source>
</evidence>
<gene>
    <name evidence="1" type="ORF">EZS28_035529</name>
</gene>
<sequence>IYEGVRPLIFHGRGVVRDNSGENEISQQFKDGEVNLNEEKVEIAEGFQIFITSNDLKKLSPALRSRCFCIQMETAHDEVQLKELSESVLNQSDVGRDYSIPISLILSKTFCHAREMSKTRKLLFSKDTFSPHRIINSARGIGNEKITAINIASGIQMSFIQCFKSKEDQKEISINSKEIIKKINDESATVVGHLARSDLDINMYINDAPLLEKDNKTVQIILRKNQNAIIRFGEHEIPVQIAEVSKFIPTNQLQITSLFDIDLSSLTEKTHYKIHKLKGLSAEQKLWVLADVFAEIPIDLITQNEILSELIQSIRQFRIKAIQIEKAPFGASLLPLNPQQCEKAFEIATADQQRLQSSTQQLNAFLQSVKRRKDIDTDSVKIPQIVEKYTKKPKYDNAITALIEFSLREEAISKAAEDTSFENIISDIPETSTIAPICFIFDNLVIDELISTIIETSVSCNV</sequence>
<proteinExistence type="predicted"/>